<accession>A0A8J8P5L8</accession>
<name>A0A8J8P5L8_HALGN</name>
<evidence type="ECO:0000313" key="2">
    <source>
        <dbReference type="Proteomes" id="UP000785679"/>
    </source>
</evidence>
<dbReference type="EMBL" id="RRYP01000289">
    <property type="protein sequence ID" value="TNV87668.1"/>
    <property type="molecule type" value="Genomic_DNA"/>
</dbReference>
<comment type="caution">
    <text evidence="1">The sequence shown here is derived from an EMBL/GenBank/DDBJ whole genome shotgun (WGS) entry which is preliminary data.</text>
</comment>
<proteinExistence type="predicted"/>
<organism evidence="1 2">
    <name type="scientific">Halteria grandinella</name>
    <dbReference type="NCBI Taxonomy" id="5974"/>
    <lineage>
        <taxon>Eukaryota</taxon>
        <taxon>Sar</taxon>
        <taxon>Alveolata</taxon>
        <taxon>Ciliophora</taxon>
        <taxon>Intramacronucleata</taxon>
        <taxon>Spirotrichea</taxon>
        <taxon>Stichotrichia</taxon>
        <taxon>Sporadotrichida</taxon>
        <taxon>Halteriidae</taxon>
        <taxon>Halteria</taxon>
    </lineage>
</organism>
<keyword evidence="2" id="KW-1185">Reference proteome</keyword>
<evidence type="ECO:0000313" key="1">
    <source>
        <dbReference type="EMBL" id="TNV87668.1"/>
    </source>
</evidence>
<gene>
    <name evidence="1" type="ORF">FGO68_gene12372</name>
</gene>
<sequence>MQQYGYIDPSTPNQRIRGLVDNKLKEQSSFSNNNLNPTHSQGVVGQQIEEAKANQAKTGGGLGQSQNANAQISNLFGGLNVDGAHMITVTQEGENWHQNTKSYQTGAPIQQTPPQVNFQSVRNQLTNNNVFKWRTNHSQSALSGQIGAPSHQDVNQIVQKYPIAQQDVQNIPHHLSTFKRRRSPQLPPSVINVNTTSHNQHSNLGQGSIKMGYNSTPQEYENVISGGLTRMGLGNNYGNISSKKKSNIQVNLTNLKESQLALQQLEDFQELDDNCDDVEAKRGLLSIIKRRDNSPKREPRHTHNANSNMSMRVPVIKLEALERPSQQRLVNNTHGIFGRGELPEGQRKFLEGLALAEAKENALKNNRNFSPSPVKIQQQCRFKNLQISDSEIQPQKVEDAHYEDFISDESASLLGTSEERKFTATSGLHTAVHPLIIEAKSNYQVLK</sequence>
<dbReference type="Proteomes" id="UP000785679">
    <property type="component" value="Unassembled WGS sequence"/>
</dbReference>
<reference evidence="1" key="1">
    <citation type="submission" date="2019-06" db="EMBL/GenBank/DDBJ databases">
        <authorList>
            <person name="Zheng W."/>
        </authorList>
    </citation>
    <scope>NUCLEOTIDE SEQUENCE</scope>
    <source>
        <strain evidence="1">QDHG01</strain>
    </source>
</reference>
<protein>
    <submittedName>
        <fullName evidence="1">Uncharacterized protein</fullName>
    </submittedName>
</protein>
<dbReference type="AlphaFoldDB" id="A0A8J8P5L8"/>